<dbReference type="PANTHER" id="PTHR38590">
    <property type="entry name" value="BLL0828 PROTEIN"/>
    <property type="match status" value="1"/>
</dbReference>
<dbReference type="SUPFAM" id="SSF52980">
    <property type="entry name" value="Restriction endonuclease-like"/>
    <property type="match status" value="1"/>
</dbReference>
<keyword evidence="3" id="KW-1185">Reference proteome</keyword>
<evidence type="ECO:0000313" key="3">
    <source>
        <dbReference type="Proteomes" id="UP000640426"/>
    </source>
</evidence>
<accession>A0ABS0XQ19</accession>
<protein>
    <submittedName>
        <fullName evidence="2">Endonuclease domain-containing protein</fullName>
    </submittedName>
</protein>
<evidence type="ECO:0000259" key="1">
    <source>
        <dbReference type="Pfam" id="PF04480"/>
    </source>
</evidence>
<dbReference type="Pfam" id="PF04480">
    <property type="entry name" value="DUF559"/>
    <property type="match status" value="1"/>
</dbReference>
<reference evidence="3" key="1">
    <citation type="submission" date="2020-12" db="EMBL/GenBank/DDBJ databases">
        <title>Hymenobacter sp.</title>
        <authorList>
            <person name="Kim M.K."/>
        </authorList>
    </citation>
    <scope>NUCLEOTIDE SEQUENCE [LARGE SCALE GENOMIC DNA]</scope>
    <source>
        <strain evidence="3">BT553</strain>
    </source>
</reference>
<dbReference type="InterPro" id="IPR007569">
    <property type="entry name" value="DUF559"/>
</dbReference>
<name>A0ABS0XQ19_9SPHN</name>
<dbReference type="EMBL" id="JAELXS010000005">
    <property type="protein sequence ID" value="MBJ6122141.1"/>
    <property type="molecule type" value="Genomic_DNA"/>
</dbReference>
<dbReference type="CDD" id="cd01038">
    <property type="entry name" value="Endonuclease_DUF559"/>
    <property type="match status" value="1"/>
</dbReference>
<feature type="domain" description="DUF559" evidence="1">
    <location>
        <begin position="7"/>
        <end position="112"/>
    </location>
</feature>
<proteinExistence type="predicted"/>
<comment type="caution">
    <text evidence="2">The sequence shown here is derived from an EMBL/GenBank/DDBJ whole genome shotgun (WGS) entry which is preliminary data.</text>
</comment>
<keyword evidence="2" id="KW-0378">Hydrolase</keyword>
<dbReference type="InterPro" id="IPR011335">
    <property type="entry name" value="Restrct_endonuc-II-like"/>
</dbReference>
<organism evidence="2 3">
    <name type="scientific">Sphingomonas mollis</name>
    <dbReference type="NCBI Taxonomy" id="2795726"/>
    <lineage>
        <taxon>Bacteria</taxon>
        <taxon>Pseudomonadati</taxon>
        <taxon>Pseudomonadota</taxon>
        <taxon>Alphaproteobacteria</taxon>
        <taxon>Sphingomonadales</taxon>
        <taxon>Sphingomonadaceae</taxon>
        <taxon>Sphingomonas</taxon>
    </lineage>
</organism>
<dbReference type="PANTHER" id="PTHR38590:SF1">
    <property type="entry name" value="BLL0828 PROTEIN"/>
    <property type="match status" value="1"/>
</dbReference>
<sequence length="136" mass="15433">MLHGPKQTQHRASKLRRTMTLPEVILWQELRKRPAGLKFRRQHPAGRYVLDFFCASHHLAIEVDGEAHNRSDRPQRDGERDAWLAAQHIRVCRIPAMNVLTDLDAVIVHILSWCGVRGNLPLHQPSAGPPPPPGEN</sequence>
<evidence type="ECO:0000313" key="2">
    <source>
        <dbReference type="EMBL" id="MBJ6122141.1"/>
    </source>
</evidence>
<keyword evidence="2" id="KW-0255">Endonuclease</keyword>
<dbReference type="GO" id="GO:0004519">
    <property type="term" value="F:endonuclease activity"/>
    <property type="evidence" value="ECO:0007669"/>
    <property type="project" value="UniProtKB-KW"/>
</dbReference>
<dbReference type="Gene3D" id="3.40.960.10">
    <property type="entry name" value="VSR Endonuclease"/>
    <property type="match status" value="1"/>
</dbReference>
<dbReference type="Proteomes" id="UP000640426">
    <property type="component" value="Unassembled WGS sequence"/>
</dbReference>
<gene>
    <name evidence="2" type="ORF">JAO74_10095</name>
</gene>
<keyword evidence="2" id="KW-0540">Nuclease</keyword>
<dbReference type="InterPro" id="IPR047216">
    <property type="entry name" value="Endonuclease_DUF559_bact"/>
</dbReference>